<dbReference type="InterPro" id="IPR000802">
    <property type="entry name" value="Arsenical_pump_ArsB"/>
</dbReference>
<keyword evidence="6 10" id="KW-0812">Transmembrane</keyword>
<evidence type="ECO:0000256" key="4">
    <source>
        <dbReference type="ARBA" id="ARBA00022448"/>
    </source>
</evidence>
<evidence type="ECO:0000256" key="6">
    <source>
        <dbReference type="ARBA" id="ARBA00022692"/>
    </source>
</evidence>
<comment type="similarity">
    <text evidence="3">Belongs to the CitM (TC 2.A.11) transporter family.</text>
</comment>
<feature type="transmembrane region" description="Helical" evidence="10">
    <location>
        <begin position="272"/>
        <end position="293"/>
    </location>
</feature>
<evidence type="ECO:0000259" key="11">
    <source>
        <dbReference type="Pfam" id="PF03600"/>
    </source>
</evidence>
<feature type="transmembrane region" description="Helical" evidence="10">
    <location>
        <begin position="55"/>
        <end position="73"/>
    </location>
</feature>
<comment type="similarity">
    <text evidence="2">Belongs to the ArsB family.</text>
</comment>
<dbReference type="PANTHER" id="PTHR43302">
    <property type="entry name" value="TRANSPORTER ARSB-RELATED"/>
    <property type="match status" value="1"/>
</dbReference>
<proteinExistence type="inferred from homology"/>
<feature type="transmembrane region" description="Helical" evidence="10">
    <location>
        <begin position="382"/>
        <end position="406"/>
    </location>
</feature>
<keyword evidence="9 10" id="KW-0472">Membrane</keyword>
<feature type="transmembrane region" description="Helical" evidence="10">
    <location>
        <begin position="138"/>
        <end position="159"/>
    </location>
</feature>
<reference evidence="12 13" key="1">
    <citation type="submission" date="2024-09" db="EMBL/GenBank/DDBJ databases">
        <authorList>
            <person name="Sun Q."/>
            <person name="Mori K."/>
        </authorList>
    </citation>
    <scope>NUCLEOTIDE SEQUENCE [LARGE SCALE GENOMIC DNA]</scope>
    <source>
        <strain evidence="12 13">TBRC 2205</strain>
    </source>
</reference>
<evidence type="ECO:0000256" key="7">
    <source>
        <dbReference type="ARBA" id="ARBA00022849"/>
    </source>
</evidence>
<dbReference type="PANTHER" id="PTHR43302:SF5">
    <property type="entry name" value="TRANSPORTER ARSB-RELATED"/>
    <property type="match status" value="1"/>
</dbReference>
<evidence type="ECO:0000256" key="2">
    <source>
        <dbReference type="ARBA" id="ARBA00006433"/>
    </source>
</evidence>
<evidence type="ECO:0000256" key="10">
    <source>
        <dbReference type="SAM" id="Phobius"/>
    </source>
</evidence>
<dbReference type="InterPro" id="IPR004680">
    <property type="entry name" value="Cit_transptr-like_dom"/>
</dbReference>
<accession>A0ABV6P071</accession>
<keyword evidence="7" id="KW-0059">Arsenical resistance</keyword>
<feature type="transmembrane region" description="Helical" evidence="10">
    <location>
        <begin position="85"/>
        <end position="107"/>
    </location>
</feature>
<evidence type="ECO:0000256" key="9">
    <source>
        <dbReference type="ARBA" id="ARBA00023136"/>
    </source>
</evidence>
<feature type="transmembrane region" description="Helical" evidence="10">
    <location>
        <begin position="345"/>
        <end position="370"/>
    </location>
</feature>
<name>A0ABV6P071_9ACTN</name>
<keyword evidence="5" id="KW-1003">Cell membrane</keyword>
<evidence type="ECO:0000256" key="5">
    <source>
        <dbReference type="ARBA" id="ARBA00022475"/>
    </source>
</evidence>
<feature type="transmembrane region" description="Helical" evidence="10">
    <location>
        <begin position="179"/>
        <end position="199"/>
    </location>
</feature>
<dbReference type="EMBL" id="JBHLUE010000016">
    <property type="protein sequence ID" value="MFC0566425.1"/>
    <property type="molecule type" value="Genomic_DNA"/>
</dbReference>
<feature type="transmembrane region" description="Helical" evidence="10">
    <location>
        <begin position="21"/>
        <end position="43"/>
    </location>
</feature>
<evidence type="ECO:0000256" key="3">
    <source>
        <dbReference type="ARBA" id="ARBA00009843"/>
    </source>
</evidence>
<gene>
    <name evidence="12" type="ORF">ACFFHU_20090</name>
</gene>
<dbReference type="Proteomes" id="UP001589894">
    <property type="component" value="Unassembled WGS sequence"/>
</dbReference>
<evidence type="ECO:0000313" key="12">
    <source>
        <dbReference type="EMBL" id="MFC0566425.1"/>
    </source>
</evidence>
<feature type="domain" description="Citrate transporter-like" evidence="11">
    <location>
        <begin position="28"/>
        <end position="363"/>
    </location>
</feature>
<evidence type="ECO:0000256" key="1">
    <source>
        <dbReference type="ARBA" id="ARBA00004651"/>
    </source>
</evidence>
<evidence type="ECO:0000313" key="13">
    <source>
        <dbReference type="Proteomes" id="UP001589894"/>
    </source>
</evidence>
<keyword evidence="13" id="KW-1185">Reference proteome</keyword>
<keyword evidence="4" id="KW-0813">Transport</keyword>
<protein>
    <submittedName>
        <fullName evidence="12">SLC13 family permease</fullName>
    </submittedName>
</protein>
<comment type="caution">
    <text evidence="12">The sequence shown here is derived from an EMBL/GenBank/DDBJ whole genome shotgun (WGS) entry which is preliminary data.</text>
</comment>
<keyword evidence="8 10" id="KW-1133">Transmembrane helix</keyword>
<organism evidence="12 13">
    <name type="scientific">Plantactinospora siamensis</name>
    <dbReference type="NCBI Taxonomy" id="555372"/>
    <lineage>
        <taxon>Bacteria</taxon>
        <taxon>Bacillati</taxon>
        <taxon>Actinomycetota</taxon>
        <taxon>Actinomycetes</taxon>
        <taxon>Micromonosporales</taxon>
        <taxon>Micromonosporaceae</taxon>
        <taxon>Plantactinospora</taxon>
    </lineage>
</organism>
<sequence length="407" mass="42219">MGRRGGTVEQPRPAPARRRLAGPELLALGLLLAGLLCLVTGLVSPHDAGATLRRIGPLLVFLFAVLILAELAARAELFDVLATRLARLAGGSYPALFALTVCLATVTTGVLNLDTTAVLLTPVMIAMAVRIDAPPLPLAMTTVWLANTASLSLPVANLTNLLAAGRLDLAVTRFAARMALPQLAAVLATAASLWLFYWRRGARGRDRYAPPDRHAPADRVLFRVAAATCAGFVLGIVAGVPIEVVAVAGAVVLVVAYAVRDRAALRWSLVPWPLLASVTGLFLIVDTVVRYGLSNLLHAAIGADPGAAGVWRAAGAGAVLANVINNLPAYLAGEAVIPAGHTDQLLGLLVGTNVGPLVLPWASLATLLWVERCRAAGVTVRWPRFIATGAVTAALALAAATAALAWL</sequence>
<comment type="subcellular location">
    <subcellularLocation>
        <location evidence="1">Cell membrane</location>
        <topology evidence="1">Multi-pass membrane protein</topology>
    </subcellularLocation>
</comment>
<dbReference type="PRINTS" id="PR00758">
    <property type="entry name" value="ARSENICPUMP"/>
</dbReference>
<evidence type="ECO:0000256" key="8">
    <source>
        <dbReference type="ARBA" id="ARBA00022989"/>
    </source>
</evidence>
<dbReference type="Pfam" id="PF03600">
    <property type="entry name" value="CitMHS"/>
    <property type="match status" value="1"/>
</dbReference>